<protein>
    <recommendedName>
        <fullName evidence="4">RCC1-like G exchanging factor-like protein</fullName>
    </recommendedName>
</protein>
<dbReference type="PANTHER" id="PTHR46337:SF1">
    <property type="entry name" value="RCC1-LIKE G EXCHANGING FACTOR-LIKE PROTEIN"/>
    <property type="match status" value="1"/>
</dbReference>
<dbReference type="Pfam" id="PF00415">
    <property type="entry name" value="RCC1"/>
    <property type="match status" value="4"/>
</dbReference>
<organism evidence="2 3">
    <name type="scientific">Dryococelus australis</name>
    <dbReference type="NCBI Taxonomy" id="614101"/>
    <lineage>
        <taxon>Eukaryota</taxon>
        <taxon>Metazoa</taxon>
        <taxon>Ecdysozoa</taxon>
        <taxon>Arthropoda</taxon>
        <taxon>Hexapoda</taxon>
        <taxon>Insecta</taxon>
        <taxon>Pterygota</taxon>
        <taxon>Neoptera</taxon>
        <taxon>Polyneoptera</taxon>
        <taxon>Phasmatodea</taxon>
        <taxon>Verophasmatodea</taxon>
        <taxon>Anareolatae</taxon>
        <taxon>Phasmatidae</taxon>
        <taxon>Eurycanthinae</taxon>
        <taxon>Dryococelus</taxon>
    </lineage>
</organism>
<dbReference type="InterPro" id="IPR009091">
    <property type="entry name" value="RCC1/BLIP-II"/>
</dbReference>
<dbReference type="PRINTS" id="PR00633">
    <property type="entry name" value="RCCNDNSATION"/>
</dbReference>
<feature type="repeat" description="RCC1" evidence="1">
    <location>
        <begin position="336"/>
        <end position="393"/>
    </location>
</feature>
<feature type="repeat" description="RCC1" evidence="1">
    <location>
        <begin position="284"/>
        <end position="335"/>
    </location>
</feature>
<dbReference type="EMBL" id="JARBHB010000001">
    <property type="protein sequence ID" value="KAJ8898248.1"/>
    <property type="molecule type" value="Genomic_DNA"/>
</dbReference>
<dbReference type="InterPro" id="IPR000408">
    <property type="entry name" value="Reg_chr_condens"/>
</dbReference>
<feature type="repeat" description="RCC1" evidence="1">
    <location>
        <begin position="113"/>
        <end position="174"/>
    </location>
</feature>
<comment type="caution">
    <text evidence="2">The sequence shown here is derived from an EMBL/GenBank/DDBJ whole genome shotgun (WGS) entry which is preliminary data.</text>
</comment>
<evidence type="ECO:0000313" key="2">
    <source>
        <dbReference type="EMBL" id="KAJ8898248.1"/>
    </source>
</evidence>
<accession>A0ABQ9INI2</accession>
<keyword evidence="3" id="KW-1185">Reference proteome</keyword>
<dbReference type="Gene3D" id="2.130.10.30">
    <property type="entry name" value="Regulator of chromosome condensation 1/beta-lactamase-inhibitor protein II"/>
    <property type="match status" value="2"/>
</dbReference>
<proteinExistence type="predicted"/>
<dbReference type="InterPro" id="IPR053035">
    <property type="entry name" value="Mitochondrial_GEF_domain"/>
</dbReference>
<feature type="repeat" description="RCC1" evidence="1">
    <location>
        <begin position="51"/>
        <end position="109"/>
    </location>
</feature>
<name>A0ABQ9INI2_9NEOP</name>
<feature type="repeat" description="RCC1" evidence="1">
    <location>
        <begin position="231"/>
        <end position="283"/>
    </location>
</feature>
<dbReference type="PANTHER" id="PTHR46337">
    <property type="entry name" value="RCC1-LIKE G EXCHANGING FACTOR-LIKE PROTEIN"/>
    <property type="match status" value="1"/>
</dbReference>
<evidence type="ECO:0000256" key="1">
    <source>
        <dbReference type="PROSITE-ProRule" id="PRU00235"/>
    </source>
</evidence>
<reference evidence="2 3" key="1">
    <citation type="submission" date="2023-02" db="EMBL/GenBank/DDBJ databases">
        <title>LHISI_Scaffold_Assembly.</title>
        <authorList>
            <person name="Stuart O.P."/>
            <person name="Cleave R."/>
            <person name="Magrath M.J.L."/>
            <person name="Mikheyev A.S."/>
        </authorList>
    </citation>
    <scope>NUCLEOTIDE SEQUENCE [LARGE SCALE GENOMIC DNA]</scope>
    <source>
        <strain evidence="2">Daus_M_001</strain>
        <tissue evidence="2">Leg muscle</tissue>
    </source>
</reference>
<feature type="repeat" description="RCC1" evidence="1">
    <location>
        <begin position="394"/>
        <end position="443"/>
    </location>
</feature>
<dbReference type="Proteomes" id="UP001159363">
    <property type="component" value="Chromosome 1"/>
</dbReference>
<dbReference type="PROSITE" id="PS00626">
    <property type="entry name" value="RCC1_2"/>
    <property type="match status" value="1"/>
</dbReference>
<gene>
    <name evidence="2" type="ORF">PR048_003608</name>
</gene>
<feature type="repeat" description="RCC1" evidence="1">
    <location>
        <begin position="174"/>
        <end position="230"/>
    </location>
</feature>
<evidence type="ECO:0008006" key="4">
    <source>
        <dbReference type="Google" id="ProtNLM"/>
    </source>
</evidence>
<dbReference type="SUPFAM" id="SSF50985">
    <property type="entry name" value="RCC1/BLIP-II"/>
    <property type="match status" value="1"/>
</dbReference>
<sequence length="445" mass="48993">MLSIVNNCVLLGSRTWNVIKRKYVRRKYPINRKKEKALPIFQFPTSADWDKRVYAWGLAEHGALGNQLKHKNYKTLRYYQCPKRLHFGEQYKVNDVICGYGFTVFTVKSSDKYKVFGTGLNSDSQIGYHAPRKDNPLGVIVYPAPIELPFRNPLSAEVLHLSAGRAHLLVLTNEGVFTLGNNAYGQCGRRVVLDEEYSGSHMVHCITDVEGSAIKQVACGQDHSMFINEQGQVYSCGWGADGQTGLGHYDNEWRPSCVTGDVQGEKVVKVACAADCVLALSEKGVVFGWGNSEYGQLHPNHTQVNTAREVLQCRGLGKIVDIASGGTTCIVLNEEGKVFVWGYGILGKGPNVDRLLQPSEIPSTLFGQNEFQLNQKVVSIHAGISHQAVITNSGDLFMWGLNRGGCLGLGHVKNQFFPLRVSISASVIKVSLGVDHSMALCKAFV</sequence>
<evidence type="ECO:0000313" key="3">
    <source>
        <dbReference type="Proteomes" id="UP001159363"/>
    </source>
</evidence>
<dbReference type="PROSITE" id="PS50012">
    <property type="entry name" value="RCC1_3"/>
    <property type="match status" value="7"/>
</dbReference>